<evidence type="ECO:0000313" key="11">
    <source>
        <dbReference type="EMBL" id="KAG6011484.1"/>
    </source>
</evidence>
<evidence type="ECO:0000259" key="8">
    <source>
        <dbReference type="Pfam" id="PF00394"/>
    </source>
</evidence>
<dbReference type="Pfam" id="PF07732">
    <property type="entry name" value="Cu-oxidase_3"/>
    <property type="match status" value="1"/>
</dbReference>
<keyword evidence="12" id="KW-1185">Reference proteome</keyword>
<dbReference type="SUPFAM" id="SSF49503">
    <property type="entry name" value="Cupredoxins"/>
    <property type="match status" value="3"/>
</dbReference>
<evidence type="ECO:0000256" key="5">
    <source>
        <dbReference type="ARBA" id="ARBA00023008"/>
    </source>
</evidence>
<protein>
    <recommendedName>
        <fullName evidence="13">Laccase</fullName>
    </recommendedName>
</protein>
<dbReference type="Pfam" id="PF00394">
    <property type="entry name" value="Cu-oxidase"/>
    <property type="match status" value="1"/>
</dbReference>
<feature type="region of interest" description="Disordered" evidence="7">
    <location>
        <begin position="60"/>
        <end position="85"/>
    </location>
</feature>
<dbReference type="InterPro" id="IPR011707">
    <property type="entry name" value="Cu-oxidase-like_N"/>
</dbReference>
<gene>
    <name evidence="11" type="ORF">E4U43_008275</name>
</gene>
<dbReference type="GO" id="GO:0016491">
    <property type="term" value="F:oxidoreductase activity"/>
    <property type="evidence" value="ECO:0007669"/>
    <property type="project" value="UniProtKB-KW"/>
</dbReference>
<dbReference type="Proteomes" id="UP000748025">
    <property type="component" value="Unassembled WGS sequence"/>
</dbReference>
<dbReference type="CDD" id="cd13901">
    <property type="entry name" value="CuRO_3_MaLCC_like"/>
    <property type="match status" value="1"/>
</dbReference>
<dbReference type="InterPro" id="IPR008972">
    <property type="entry name" value="Cupredoxin"/>
</dbReference>
<evidence type="ECO:0000259" key="9">
    <source>
        <dbReference type="Pfam" id="PF07731"/>
    </source>
</evidence>
<comment type="similarity">
    <text evidence="1">Belongs to the multicopper oxidase family.</text>
</comment>
<feature type="domain" description="Plastocyanin-like" evidence="8">
    <location>
        <begin position="281"/>
        <end position="433"/>
    </location>
</feature>
<dbReference type="FunFam" id="2.60.40.420:FF:000038">
    <property type="entry name" value="Extracellular dihydrogeodin oxidase/laccase"/>
    <property type="match status" value="1"/>
</dbReference>
<organism evidence="11 12">
    <name type="scientific">Claviceps pusilla</name>
    <dbReference type="NCBI Taxonomy" id="123648"/>
    <lineage>
        <taxon>Eukaryota</taxon>
        <taxon>Fungi</taxon>
        <taxon>Dikarya</taxon>
        <taxon>Ascomycota</taxon>
        <taxon>Pezizomycotina</taxon>
        <taxon>Sordariomycetes</taxon>
        <taxon>Hypocreomycetidae</taxon>
        <taxon>Hypocreales</taxon>
        <taxon>Clavicipitaceae</taxon>
        <taxon>Claviceps</taxon>
    </lineage>
</organism>
<feature type="domain" description="Plastocyanin-like" evidence="9">
    <location>
        <begin position="511"/>
        <end position="604"/>
    </location>
</feature>
<evidence type="ECO:0008006" key="13">
    <source>
        <dbReference type="Google" id="ProtNLM"/>
    </source>
</evidence>
<reference evidence="11" key="1">
    <citation type="journal article" date="2020" name="bioRxiv">
        <title>Whole genome comparisons of ergot fungi reveals the divergence and evolution of species within the genus Claviceps are the result of varying mechanisms driving genome evolution and host range expansion.</title>
        <authorList>
            <person name="Wyka S.A."/>
            <person name="Mondo S.J."/>
            <person name="Liu M."/>
            <person name="Dettman J."/>
            <person name="Nalam V."/>
            <person name="Broders K.D."/>
        </authorList>
    </citation>
    <scope>NUCLEOTIDE SEQUENCE</scope>
    <source>
        <strain evidence="11">CCC 602</strain>
    </source>
</reference>
<dbReference type="InterPro" id="IPR001117">
    <property type="entry name" value="Cu-oxidase_2nd"/>
</dbReference>
<keyword evidence="3" id="KW-0677">Repeat</keyword>
<sequence length="649" mass="71815">MQKGSGLIVTWVEGGGAQYQTISRHVQCCPGPCTPFYAYAPLPRIRQLWVSNKNRKTVKVSKSLQDRKGCGRKMGHSASKQPPAYDPYRVSGGLTQDLTNGLSVLGTLVAPSLPLYLRDNPLPNGLPWSQLNLATDYYVRHPRTGVIRTYDFTVSRGTLAPDGYEREVILINGAFPGPLIEANWGDTIQVTVHNNISTTEEGLALHWHGFLHHDKPWEDGVPAVTQCPIPPGQSFTYSFEAELYGTTWYHSHYSAQYAAGLFGPMVIHGPHTAPYDIDVGPIMLSDWYHKEYFDLVEETMQPNANPVISDTNMINGKANFNCSTLPATDTTPCRSDATLASFKFQRGKTHRLRLINSGSEGLQRFSIDGHTMTVIANDFVPVEPYNTTVVTLGIGQRTDVVVMADGTLDAYWMRSNISSICSLASDPFANAVIYYDDADTTQTPQSQAWNVPDPGTCANDDLSVSKPYMQRKPITPDLTYDFDITFGKNASNVTLWSLDNVSFRGNYNSPTLLMAALGNTTFPKEANVHNTGSAQSVRVTVHNKTPVAHPIHLHGYNMYVLNEGSGTWDGTTINPENPQRRDVQMIRANGYIVIQFDAASNPGFLAQFLTNPTEVAKYQDKMPQVFADTCRQWGNWTNTNIPDQIDSGL</sequence>
<dbReference type="InterPro" id="IPR045087">
    <property type="entry name" value="Cu-oxidase_fam"/>
</dbReference>
<accession>A0A9P7SZT7</accession>
<dbReference type="Gene3D" id="2.60.40.420">
    <property type="entry name" value="Cupredoxins - blue copper proteins"/>
    <property type="match status" value="3"/>
</dbReference>
<evidence type="ECO:0000313" key="12">
    <source>
        <dbReference type="Proteomes" id="UP000748025"/>
    </source>
</evidence>
<dbReference type="PANTHER" id="PTHR11709">
    <property type="entry name" value="MULTI-COPPER OXIDASE"/>
    <property type="match status" value="1"/>
</dbReference>
<evidence type="ECO:0000256" key="2">
    <source>
        <dbReference type="ARBA" id="ARBA00022723"/>
    </source>
</evidence>
<comment type="caution">
    <text evidence="11">The sequence shown here is derived from an EMBL/GenBank/DDBJ whole genome shotgun (WGS) entry which is preliminary data.</text>
</comment>
<proteinExistence type="inferred from homology"/>
<dbReference type="EMBL" id="SRPW01000872">
    <property type="protein sequence ID" value="KAG6011484.1"/>
    <property type="molecule type" value="Genomic_DNA"/>
</dbReference>
<dbReference type="GO" id="GO:0005507">
    <property type="term" value="F:copper ion binding"/>
    <property type="evidence" value="ECO:0007669"/>
    <property type="project" value="InterPro"/>
</dbReference>
<evidence type="ECO:0000256" key="3">
    <source>
        <dbReference type="ARBA" id="ARBA00022737"/>
    </source>
</evidence>
<dbReference type="CDD" id="cd13880">
    <property type="entry name" value="CuRO_2_MaLCC_like"/>
    <property type="match status" value="1"/>
</dbReference>
<dbReference type="CDD" id="cd13854">
    <property type="entry name" value="CuRO_1_MaLCC_like"/>
    <property type="match status" value="1"/>
</dbReference>
<name>A0A9P7SZT7_9HYPO</name>
<dbReference type="PANTHER" id="PTHR11709:SF145">
    <property type="entry name" value="LCC1"/>
    <property type="match status" value="1"/>
</dbReference>
<dbReference type="InterPro" id="IPR011706">
    <property type="entry name" value="Cu-oxidase_C"/>
</dbReference>
<evidence type="ECO:0000256" key="7">
    <source>
        <dbReference type="SAM" id="MobiDB-lite"/>
    </source>
</evidence>
<dbReference type="Pfam" id="PF07731">
    <property type="entry name" value="Cu-oxidase_2"/>
    <property type="match status" value="1"/>
</dbReference>
<keyword evidence="6" id="KW-0325">Glycoprotein</keyword>
<dbReference type="AlphaFoldDB" id="A0A9P7SZT7"/>
<dbReference type="OrthoDB" id="2121828at2759"/>
<keyword evidence="4" id="KW-0560">Oxidoreductase</keyword>
<keyword evidence="5" id="KW-0186">Copper</keyword>
<keyword evidence="2" id="KW-0479">Metal-binding</keyword>
<evidence type="ECO:0000256" key="6">
    <source>
        <dbReference type="ARBA" id="ARBA00023180"/>
    </source>
</evidence>
<evidence type="ECO:0000259" key="10">
    <source>
        <dbReference type="Pfam" id="PF07732"/>
    </source>
</evidence>
<feature type="domain" description="Plastocyanin-like" evidence="10">
    <location>
        <begin position="154"/>
        <end position="270"/>
    </location>
</feature>
<dbReference type="FunFam" id="2.60.40.420:FF:000021">
    <property type="entry name" value="Extracellular dihydrogeodin oxidase/laccase"/>
    <property type="match status" value="1"/>
</dbReference>
<evidence type="ECO:0000256" key="4">
    <source>
        <dbReference type="ARBA" id="ARBA00023002"/>
    </source>
</evidence>
<evidence type="ECO:0000256" key="1">
    <source>
        <dbReference type="ARBA" id="ARBA00010609"/>
    </source>
</evidence>